<evidence type="ECO:0000256" key="1">
    <source>
        <dbReference type="SAM" id="MobiDB-lite"/>
    </source>
</evidence>
<feature type="compositionally biased region" description="Low complexity" evidence="1">
    <location>
        <begin position="306"/>
        <end position="319"/>
    </location>
</feature>
<keyword evidence="2" id="KW-0472">Membrane</keyword>
<gene>
    <name evidence="4" type="ORF">PFICI_01835</name>
</gene>
<proteinExistence type="predicted"/>
<accession>W3XR65</accession>
<feature type="compositionally biased region" description="Basic and acidic residues" evidence="1">
    <location>
        <begin position="346"/>
        <end position="363"/>
    </location>
</feature>
<feature type="region of interest" description="Disordered" evidence="1">
    <location>
        <begin position="248"/>
        <end position="333"/>
    </location>
</feature>
<dbReference type="HOGENOM" id="CLU_035048_1_1_1"/>
<feature type="transmembrane region" description="Helical" evidence="2">
    <location>
        <begin position="216"/>
        <end position="240"/>
    </location>
</feature>
<dbReference type="InParanoid" id="W3XR65"/>
<evidence type="ECO:0000313" key="4">
    <source>
        <dbReference type="EMBL" id="ETS88007.1"/>
    </source>
</evidence>
<feature type="compositionally biased region" description="Low complexity" evidence="1">
    <location>
        <begin position="148"/>
        <end position="203"/>
    </location>
</feature>
<keyword evidence="3" id="KW-0732">Signal</keyword>
<dbReference type="Gene3D" id="1.20.5.510">
    <property type="entry name" value="Single helix bin"/>
    <property type="match status" value="1"/>
</dbReference>
<feature type="compositionally biased region" description="Polar residues" evidence="1">
    <location>
        <begin position="282"/>
        <end position="299"/>
    </location>
</feature>
<dbReference type="EMBL" id="KI912109">
    <property type="protein sequence ID" value="ETS88007.1"/>
    <property type="molecule type" value="Genomic_DNA"/>
</dbReference>
<name>W3XR65_PESFW</name>
<dbReference type="GeneID" id="19266848"/>
<feature type="signal peptide" evidence="3">
    <location>
        <begin position="1"/>
        <end position="26"/>
    </location>
</feature>
<dbReference type="OMA" id="SINTCAV"/>
<dbReference type="RefSeq" id="XP_007828607.1">
    <property type="nucleotide sequence ID" value="XM_007830416.1"/>
</dbReference>
<evidence type="ECO:0000256" key="3">
    <source>
        <dbReference type="SAM" id="SignalP"/>
    </source>
</evidence>
<keyword evidence="2" id="KW-0812">Transmembrane</keyword>
<evidence type="ECO:0008006" key="6">
    <source>
        <dbReference type="Google" id="ProtNLM"/>
    </source>
</evidence>
<feature type="region of interest" description="Disordered" evidence="1">
    <location>
        <begin position="346"/>
        <end position="365"/>
    </location>
</feature>
<feature type="region of interest" description="Disordered" evidence="1">
    <location>
        <begin position="386"/>
        <end position="409"/>
    </location>
</feature>
<dbReference type="OrthoDB" id="5338512at2759"/>
<feature type="chain" id="PRO_5004835359" description="Mid2 domain-containing protein" evidence="3">
    <location>
        <begin position="27"/>
        <end position="409"/>
    </location>
</feature>
<dbReference type="KEGG" id="pfy:PFICI_01835"/>
<organism evidence="4 5">
    <name type="scientific">Pestalotiopsis fici (strain W106-1 / CGMCC3.15140)</name>
    <dbReference type="NCBI Taxonomy" id="1229662"/>
    <lineage>
        <taxon>Eukaryota</taxon>
        <taxon>Fungi</taxon>
        <taxon>Dikarya</taxon>
        <taxon>Ascomycota</taxon>
        <taxon>Pezizomycotina</taxon>
        <taxon>Sordariomycetes</taxon>
        <taxon>Xylariomycetidae</taxon>
        <taxon>Amphisphaeriales</taxon>
        <taxon>Sporocadaceae</taxon>
        <taxon>Pestalotiopsis</taxon>
    </lineage>
</organism>
<dbReference type="Proteomes" id="UP000030651">
    <property type="component" value="Unassembled WGS sequence"/>
</dbReference>
<dbReference type="AlphaFoldDB" id="W3XR65"/>
<protein>
    <recommendedName>
        <fullName evidence="6">Mid2 domain-containing protein</fullName>
    </recommendedName>
</protein>
<feature type="region of interest" description="Disordered" evidence="1">
    <location>
        <begin position="140"/>
        <end position="206"/>
    </location>
</feature>
<sequence>MTRWRGVLRAWMLAAALSSTISTTLAMSVPPSQIFARDSTCGDTSYSQCPQAGLPDNFCCKPGTSCIALAGNTTIVCCPDGDDCSVIASIVCDVQLQNATSAPDAVVKTTALTSKLPTCGSMCCPFGYTCDADNNCAKDEDQSQMPEGAGDASSTASATGTTAASTGHASTAAPTATATDSAAAGAHTTGAASQGSSSDASDTAAKEHAEGANVSAIVGGVVGGVVFLVAAIIGAVYLVYRRRKQQESKRASDQSFISRNARGMISNPIPQDGFTYGRSDFISRSNPSTRTAPSQQTPDVYNGAKSFQSRDSISSYSSSPGHHDGSQFDGRSYHPSAIIDSLKVESEADKARAQPSHLERVSEDQGNFETIDISFNDTLAVPDFDVGRRSRDTTLTQWPGARPGTSDRR</sequence>
<evidence type="ECO:0000256" key="2">
    <source>
        <dbReference type="SAM" id="Phobius"/>
    </source>
</evidence>
<keyword evidence="5" id="KW-1185">Reference proteome</keyword>
<reference evidence="5" key="1">
    <citation type="journal article" date="2015" name="BMC Genomics">
        <title>Genomic and transcriptomic analysis of the endophytic fungus Pestalotiopsis fici reveals its lifestyle and high potential for synthesis of natural products.</title>
        <authorList>
            <person name="Wang X."/>
            <person name="Zhang X."/>
            <person name="Liu L."/>
            <person name="Xiang M."/>
            <person name="Wang W."/>
            <person name="Sun X."/>
            <person name="Che Y."/>
            <person name="Guo L."/>
            <person name="Liu G."/>
            <person name="Guo L."/>
            <person name="Wang C."/>
            <person name="Yin W.B."/>
            <person name="Stadler M."/>
            <person name="Zhang X."/>
            <person name="Liu X."/>
        </authorList>
    </citation>
    <scope>NUCLEOTIDE SEQUENCE [LARGE SCALE GENOMIC DNA]</scope>
    <source>
        <strain evidence="5">W106-1 / CGMCC3.15140</strain>
    </source>
</reference>
<evidence type="ECO:0000313" key="5">
    <source>
        <dbReference type="Proteomes" id="UP000030651"/>
    </source>
</evidence>
<keyword evidence="2" id="KW-1133">Transmembrane helix</keyword>
<dbReference type="eggNOG" id="ENOG502SF4J">
    <property type="taxonomic scope" value="Eukaryota"/>
</dbReference>